<feature type="region of interest" description="Disordered" evidence="2">
    <location>
        <begin position="1"/>
        <end position="41"/>
    </location>
</feature>
<protein>
    <submittedName>
        <fullName evidence="3">Uncharacterized protein</fullName>
    </submittedName>
</protein>
<accession>A0A9P6F347</accession>
<evidence type="ECO:0000313" key="4">
    <source>
        <dbReference type="Proteomes" id="UP000723463"/>
    </source>
</evidence>
<reference evidence="3" key="1">
    <citation type="journal article" date="2020" name="Fungal Divers.">
        <title>Resolving the Mortierellaceae phylogeny through synthesis of multi-gene phylogenetics and phylogenomics.</title>
        <authorList>
            <person name="Vandepol N."/>
            <person name="Liber J."/>
            <person name="Desiro A."/>
            <person name="Na H."/>
            <person name="Kennedy M."/>
            <person name="Barry K."/>
            <person name="Grigoriev I.V."/>
            <person name="Miller A.N."/>
            <person name="O'Donnell K."/>
            <person name="Stajich J.E."/>
            <person name="Bonito G."/>
        </authorList>
    </citation>
    <scope>NUCLEOTIDE SEQUENCE</scope>
    <source>
        <strain evidence="3">NRRL 2591</strain>
    </source>
</reference>
<keyword evidence="1" id="KW-0175">Coiled coil</keyword>
<dbReference type="EMBL" id="JAAAXW010000154">
    <property type="protein sequence ID" value="KAF9541848.1"/>
    <property type="molecule type" value="Genomic_DNA"/>
</dbReference>
<gene>
    <name evidence="3" type="ORF">EC957_002618</name>
</gene>
<feature type="region of interest" description="Disordered" evidence="2">
    <location>
        <begin position="136"/>
        <end position="156"/>
    </location>
</feature>
<evidence type="ECO:0000313" key="3">
    <source>
        <dbReference type="EMBL" id="KAF9541848.1"/>
    </source>
</evidence>
<dbReference type="AlphaFoldDB" id="A0A9P6F347"/>
<feature type="coiled-coil region" evidence="1">
    <location>
        <begin position="60"/>
        <end position="122"/>
    </location>
</feature>
<evidence type="ECO:0000256" key="2">
    <source>
        <dbReference type="SAM" id="MobiDB-lite"/>
    </source>
</evidence>
<keyword evidence="4" id="KW-1185">Reference proteome</keyword>
<dbReference type="Proteomes" id="UP000723463">
    <property type="component" value="Unassembled WGS sequence"/>
</dbReference>
<proteinExistence type="predicted"/>
<comment type="caution">
    <text evidence="3">The sequence shown here is derived from an EMBL/GenBank/DDBJ whole genome shotgun (WGS) entry which is preliminary data.</text>
</comment>
<sequence>MAHQSYGAPATSEDGLRPGYPVTSSFDIDRKNKTPSPSTIDWKSEVHRMNADDALAQAELDQGLQELELAEKKLNGAARRRGETLQSLSVARAEFSTRLNKYQAHIKHVQDVQRQVKELRQRVYYWKKLQYYTTREKPDRTTDSTSSSSGVHSQPKWTRPDITLLLEQQTLEWPKMLQTVGISVRDMSRRLNIYNMQDLAVTHDTGHGKDFAPPT</sequence>
<name>A0A9P6F347_9FUNG</name>
<evidence type="ECO:0000256" key="1">
    <source>
        <dbReference type="SAM" id="Coils"/>
    </source>
</evidence>
<organism evidence="3 4">
    <name type="scientific">Mortierella hygrophila</name>
    <dbReference type="NCBI Taxonomy" id="979708"/>
    <lineage>
        <taxon>Eukaryota</taxon>
        <taxon>Fungi</taxon>
        <taxon>Fungi incertae sedis</taxon>
        <taxon>Mucoromycota</taxon>
        <taxon>Mortierellomycotina</taxon>
        <taxon>Mortierellomycetes</taxon>
        <taxon>Mortierellales</taxon>
        <taxon>Mortierellaceae</taxon>
        <taxon>Mortierella</taxon>
    </lineage>
</organism>